<evidence type="ECO:0000313" key="2">
    <source>
        <dbReference type="Proteomes" id="UP000187406"/>
    </source>
</evidence>
<dbReference type="InterPro" id="IPR043502">
    <property type="entry name" value="DNA/RNA_pol_sf"/>
</dbReference>
<name>A0A1Q3BE54_CEPFO</name>
<dbReference type="AlphaFoldDB" id="A0A1Q3BE54"/>
<sequence>MLKSIESPPVLDKKSLPDSLKYTYLGPNETLPVIIASNLTTDQENKVLVVLKDHKEAIGWSIADLKGISPSICMHRIYCEDGAKPFRDAQRILNPNMREVVKNEIVKWLDAGIIYPISDSKWVSPIQIVPKKSGITVVENEKGDKIPTRTTTG</sequence>
<keyword evidence="2" id="KW-1185">Reference proteome</keyword>
<reference evidence="2" key="1">
    <citation type="submission" date="2016-04" db="EMBL/GenBank/DDBJ databases">
        <title>Cephalotus genome sequencing.</title>
        <authorList>
            <person name="Fukushima K."/>
            <person name="Hasebe M."/>
            <person name="Fang X."/>
        </authorList>
    </citation>
    <scope>NUCLEOTIDE SEQUENCE [LARGE SCALE GENOMIC DNA]</scope>
    <source>
        <strain evidence="2">cv. St1</strain>
    </source>
</reference>
<comment type="caution">
    <text evidence="1">The sequence shown here is derived from an EMBL/GenBank/DDBJ whole genome shotgun (WGS) entry which is preliminary data.</text>
</comment>
<dbReference type="EMBL" id="BDDD01000469">
    <property type="protein sequence ID" value="GAV66307.1"/>
    <property type="molecule type" value="Genomic_DNA"/>
</dbReference>
<dbReference type="Gene3D" id="3.10.10.10">
    <property type="entry name" value="HIV Type 1 Reverse Transcriptase, subunit A, domain 1"/>
    <property type="match status" value="1"/>
</dbReference>
<dbReference type="InParanoid" id="A0A1Q3BE54"/>
<accession>A0A1Q3BE54</accession>
<proteinExistence type="predicted"/>
<dbReference type="SUPFAM" id="SSF56672">
    <property type="entry name" value="DNA/RNA polymerases"/>
    <property type="match status" value="1"/>
</dbReference>
<evidence type="ECO:0000313" key="1">
    <source>
        <dbReference type="EMBL" id="GAV66307.1"/>
    </source>
</evidence>
<dbReference type="OrthoDB" id="1738562at2759"/>
<protein>
    <recommendedName>
        <fullName evidence="3">Reverse transcriptase domain-containing protein</fullName>
    </recommendedName>
</protein>
<dbReference type="Proteomes" id="UP000187406">
    <property type="component" value="Unassembled WGS sequence"/>
</dbReference>
<organism evidence="1 2">
    <name type="scientific">Cephalotus follicularis</name>
    <name type="common">Albany pitcher plant</name>
    <dbReference type="NCBI Taxonomy" id="3775"/>
    <lineage>
        <taxon>Eukaryota</taxon>
        <taxon>Viridiplantae</taxon>
        <taxon>Streptophyta</taxon>
        <taxon>Embryophyta</taxon>
        <taxon>Tracheophyta</taxon>
        <taxon>Spermatophyta</taxon>
        <taxon>Magnoliopsida</taxon>
        <taxon>eudicotyledons</taxon>
        <taxon>Gunneridae</taxon>
        <taxon>Pentapetalae</taxon>
        <taxon>rosids</taxon>
        <taxon>fabids</taxon>
        <taxon>Oxalidales</taxon>
        <taxon>Cephalotaceae</taxon>
        <taxon>Cephalotus</taxon>
    </lineage>
</organism>
<gene>
    <name evidence="1" type="ORF">CFOL_v3_09817</name>
</gene>
<evidence type="ECO:0008006" key="3">
    <source>
        <dbReference type="Google" id="ProtNLM"/>
    </source>
</evidence>